<dbReference type="Pfam" id="PF03963">
    <property type="entry name" value="FlgD"/>
    <property type="match status" value="1"/>
</dbReference>
<dbReference type="Proteomes" id="UP001596189">
    <property type="component" value="Unassembled WGS sequence"/>
</dbReference>
<evidence type="ECO:0000313" key="4">
    <source>
        <dbReference type="Proteomes" id="UP001596189"/>
    </source>
</evidence>
<gene>
    <name evidence="3" type="ORF">ACFQDO_15735</name>
</gene>
<protein>
    <submittedName>
        <fullName evidence="3">Flagellar hook capping FlgD N-terminal domain-containing protein</fullName>
    </submittedName>
</protein>
<evidence type="ECO:0000256" key="2">
    <source>
        <dbReference type="ARBA" id="ARBA00022795"/>
    </source>
</evidence>
<dbReference type="InterPro" id="IPR005648">
    <property type="entry name" value="FlgD"/>
</dbReference>
<keyword evidence="3" id="KW-0969">Cilium</keyword>
<comment type="caution">
    <text evidence="3">The sequence shown here is derived from an EMBL/GenBank/DDBJ whole genome shotgun (WGS) entry which is preliminary data.</text>
</comment>
<comment type="similarity">
    <text evidence="1">Belongs to the FlgD family.</text>
</comment>
<evidence type="ECO:0000313" key="3">
    <source>
        <dbReference type="EMBL" id="MFC6008588.1"/>
    </source>
</evidence>
<sequence length="148" mass="15306">MTNPVSTATSAAIVVPVSKASPTASVAVDKTQLDKDAFLKLLVAQLRYQDPSKPVDSSEFMAQTAQFTQVEKLEQMAADSTAALSLQQGLAASSMVGKDISWVDTDGTSHDGKVTSATFGGSLTAEPSLKIGDTDVPLSQVTTVRSGG</sequence>
<dbReference type="RefSeq" id="WP_345714537.1">
    <property type="nucleotide sequence ID" value="NZ_BAABFP010000002.1"/>
</dbReference>
<dbReference type="EMBL" id="JBHSRD010000006">
    <property type="protein sequence ID" value="MFC6008588.1"/>
    <property type="molecule type" value="Genomic_DNA"/>
</dbReference>
<name>A0ABW1JIK7_9ACTN</name>
<proteinExistence type="inferred from homology"/>
<accession>A0ABW1JIK7</accession>
<keyword evidence="3" id="KW-0966">Cell projection</keyword>
<keyword evidence="2" id="KW-1005">Bacterial flagellum biogenesis</keyword>
<organism evidence="3 4">
    <name type="scientific">Angustibacter luteus</name>
    <dbReference type="NCBI Taxonomy" id="658456"/>
    <lineage>
        <taxon>Bacteria</taxon>
        <taxon>Bacillati</taxon>
        <taxon>Actinomycetota</taxon>
        <taxon>Actinomycetes</taxon>
        <taxon>Kineosporiales</taxon>
        <taxon>Kineosporiaceae</taxon>
    </lineage>
</organism>
<keyword evidence="4" id="KW-1185">Reference proteome</keyword>
<keyword evidence="3" id="KW-0282">Flagellum</keyword>
<evidence type="ECO:0000256" key="1">
    <source>
        <dbReference type="ARBA" id="ARBA00010577"/>
    </source>
</evidence>
<reference evidence="4" key="1">
    <citation type="journal article" date="2019" name="Int. J. Syst. Evol. Microbiol.">
        <title>The Global Catalogue of Microorganisms (GCM) 10K type strain sequencing project: providing services to taxonomists for standard genome sequencing and annotation.</title>
        <authorList>
            <consortium name="The Broad Institute Genomics Platform"/>
            <consortium name="The Broad Institute Genome Sequencing Center for Infectious Disease"/>
            <person name="Wu L."/>
            <person name="Ma J."/>
        </authorList>
    </citation>
    <scope>NUCLEOTIDE SEQUENCE [LARGE SCALE GENOMIC DNA]</scope>
    <source>
        <strain evidence="4">KACC 14249</strain>
    </source>
</reference>